<keyword evidence="1" id="KW-0472">Membrane</keyword>
<evidence type="ECO:0000256" key="1">
    <source>
        <dbReference type="SAM" id="Phobius"/>
    </source>
</evidence>
<sequence>MADTIETQKKLVEVGTTHSTDIMFLLYMILGIGIGIGTSN</sequence>
<proteinExistence type="predicted"/>
<evidence type="ECO:0000313" key="2">
    <source>
        <dbReference type="EMBL" id="SMP03623.1"/>
    </source>
</evidence>
<comment type="caution">
    <text evidence="2">The sequence shown here is derived from an EMBL/GenBank/DDBJ whole genome shotgun (WGS) entry which is preliminary data.</text>
</comment>
<dbReference type="EMBL" id="FXTX01000002">
    <property type="protein sequence ID" value="SMP03623.1"/>
    <property type="molecule type" value="Genomic_DNA"/>
</dbReference>
<dbReference type="Proteomes" id="UP001157947">
    <property type="component" value="Unassembled WGS sequence"/>
</dbReference>
<accession>A0AA45WJK6</accession>
<gene>
    <name evidence="2" type="ORF">SAMN06264868_102147</name>
</gene>
<evidence type="ECO:0000313" key="3">
    <source>
        <dbReference type="Proteomes" id="UP001157947"/>
    </source>
</evidence>
<protein>
    <submittedName>
        <fullName evidence="2">Uncharacterized protein</fullName>
    </submittedName>
</protein>
<feature type="transmembrane region" description="Helical" evidence="1">
    <location>
        <begin position="22"/>
        <end position="39"/>
    </location>
</feature>
<organism evidence="2 3">
    <name type="scientific">Venenivibrio stagnispumantis</name>
    <dbReference type="NCBI Taxonomy" id="407998"/>
    <lineage>
        <taxon>Bacteria</taxon>
        <taxon>Pseudomonadati</taxon>
        <taxon>Aquificota</taxon>
        <taxon>Aquificia</taxon>
        <taxon>Aquificales</taxon>
        <taxon>Hydrogenothermaceae</taxon>
        <taxon>Venenivibrio</taxon>
    </lineage>
</organism>
<reference evidence="2" key="1">
    <citation type="submission" date="2017-05" db="EMBL/GenBank/DDBJ databases">
        <authorList>
            <person name="Varghese N."/>
            <person name="Submissions S."/>
        </authorList>
    </citation>
    <scope>NUCLEOTIDE SEQUENCE</scope>
    <source>
        <strain evidence="2">DSM 18763</strain>
    </source>
</reference>
<dbReference type="RefSeq" id="WP_283571404.1">
    <property type="nucleotide sequence ID" value="NZ_FXTX01000002.1"/>
</dbReference>
<keyword evidence="1" id="KW-1133">Transmembrane helix</keyword>
<keyword evidence="1" id="KW-0812">Transmembrane</keyword>
<dbReference type="AlphaFoldDB" id="A0AA45WJK6"/>
<keyword evidence="3" id="KW-1185">Reference proteome</keyword>
<name>A0AA45WJK6_9AQUI</name>